<accession>A0A5N4CNU5</accession>
<dbReference type="Proteomes" id="UP000299084">
    <property type="component" value="Unassembled WGS sequence"/>
</dbReference>
<comment type="caution">
    <text evidence="1">The sequence shown here is derived from an EMBL/GenBank/DDBJ whole genome shotgun (WGS) entry which is preliminary data.</text>
</comment>
<organism evidence="1 2">
    <name type="scientific">Camelus dromedarius</name>
    <name type="common">Dromedary</name>
    <name type="synonym">Arabian camel</name>
    <dbReference type="NCBI Taxonomy" id="9838"/>
    <lineage>
        <taxon>Eukaryota</taxon>
        <taxon>Metazoa</taxon>
        <taxon>Chordata</taxon>
        <taxon>Craniata</taxon>
        <taxon>Vertebrata</taxon>
        <taxon>Euteleostomi</taxon>
        <taxon>Mammalia</taxon>
        <taxon>Eutheria</taxon>
        <taxon>Laurasiatheria</taxon>
        <taxon>Artiodactyla</taxon>
        <taxon>Tylopoda</taxon>
        <taxon>Camelidae</taxon>
        <taxon>Camelus</taxon>
    </lineage>
</organism>
<proteinExistence type="predicted"/>
<name>A0A5N4CNU5_CAMDR</name>
<dbReference type="AlphaFoldDB" id="A0A5N4CNU5"/>
<evidence type="ECO:0000313" key="2">
    <source>
        <dbReference type="Proteomes" id="UP000299084"/>
    </source>
</evidence>
<gene>
    <name evidence="1" type="ORF">Cadr_000025147</name>
</gene>
<sequence length="77" mass="8722">MLSEISQTQKDRYCVTPFISTETGSRRWGRGWGRGWGVRVSWGQSCRWLHSTVNVLNATELHWLPSSKGCAGKRVNA</sequence>
<keyword evidence="2" id="KW-1185">Reference proteome</keyword>
<reference evidence="1 2" key="1">
    <citation type="journal article" date="2019" name="Mol. Ecol. Resour.">
        <title>Improving Illumina assemblies with Hi-C and long reads: an example with the North African dromedary.</title>
        <authorList>
            <person name="Elbers J.P."/>
            <person name="Rogers M.F."/>
            <person name="Perelman P.L."/>
            <person name="Proskuryakova A.A."/>
            <person name="Serdyukova N.A."/>
            <person name="Johnson W.E."/>
            <person name="Horin P."/>
            <person name="Corander J."/>
            <person name="Murphy D."/>
            <person name="Burger P.A."/>
        </authorList>
    </citation>
    <scope>NUCLEOTIDE SEQUENCE [LARGE SCALE GENOMIC DNA]</scope>
    <source>
        <strain evidence="1">Drom800</strain>
        <tissue evidence="1">Blood</tissue>
    </source>
</reference>
<dbReference type="EMBL" id="JWIN03000022">
    <property type="protein sequence ID" value="KAB1260054.1"/>
    <property type="molecule type" value="Genomic_DNA"/>
</dbReference>
<protein>
    <submittedName>
        <fullName evidence="1">Uncharacterized protein</fullName>
    </submittedName>
</protein>
<evidence type="ECO:0000313" key="1">
    <source>
        <dbReference type="EMBL" id="KAB1260054.1"/>
    </source>
</evidence>